<dbReference type="PANTHER" id="PTHR36181:SF2">
    <property type="entry name" value="INTRON-ENCODED ENDONUCLEASE AI3-RELATED"/>
    <property type="match status" value="1"/>
</dbReference>
<accession>A0A5C1V9N6</accession>
<feature type="domain" description="Homing endonuclease LAGLIDADG" evidence="1">
    <location>
        <begin position="229"/>
        <end position="342"/>
    </location>
</feature>
<dbReference type="GO" id="GO:0004519">
    <property type="term" value="F:endonuclease activity"/>
    <property type="evidence" value="ECO:0007669"/>
    <property type="project" value="UniProtKB-KW"/>
</dbReference>
<dbReference type="GO" id="GO:0005739">
    <property type="term" value="C:mitochondrion"/>
    <property type="evidence" value="ECO:0007669"/>
    <property type="project" value="UniProtKB-ARBA"/>
</dbReference>
<dbReference type="InterPro" id="IPR004860">
    <property type="entry name" value="LAGLIDADG_dom"/>
</dbReference>
<sequence>MIFLGEMVAVLVLIQLYKLIFICKFKVNILDNLTVNKHWLDTKSVQSGNFTAYDYNTKRYYTTISDNSLLAFSSFDSNFIQWFVGFTDAEGNFSIVPRSKKDKSTVSTFSFMFKIGLHKDDEMALRLIKDKLSIGSVRIYKDECTFIVSDKKGIALLIDIFDKYPLNTTKYLDYLDFKEAYNLYHNNSNNLKSDGLKDLLIELKNKMNTNRINFERPENSEIIITKDWLLGFIEGDGSFFLRRDNIVPTFSMELSVVQLSVLIKIKEFLENNLGFDKYSLYKLKNSSIIAVTTAKARSLNSKGSVSITIKNNNVLHNYFIPFFEDRKFLTKKGMDFNDFKLISHAVYIGAHRDEKIRSLILELSNTMNNFRLSTYKETVKLMSQEEINKISRAIPTVENLSDGRVIDRITGKLLHRLVSCVYEIFEEDGSCYLANSLTEAASIVGLYSGTLSKCLDVEALSASPKIEFFKVKNYRIRRVRVFVPTE</sequence>
<dbReference type="InterPro" id="IPR027434">
    <property type="entry name" value="Homing_endonucl"/>
</dbReference>
<feature type="domain" description="Homing endonuclease LAGLIDADG" evidence="1">
    <location>
        <begin position="84"/>
        <end position="181"/>
    </location>
</feature>
<dbReference type="AlphaFoldDB" id="A0A5C1V9N6"/>
<dbReference type="InterPro" id="IPR051289">
    <property type="entry name" value="LAGLIDADG_Endonuclease"/>
</dbReference>
<evidence type="ECO:0000259" key="1">
    <source>
        <dbReference type="Pfam" id="PF00961"/>
    </source>
</evidence>
<keyword evidence="2" id="KW-0540">Nuclease</keyword>
<keyword evidence="2" id="KW-0255">Endonuclease</keyword>
<dbReference type="SUPFAM" id="SSF55608">
    <property type="entry name" value="Homing endonucleases"/>
    <property type="match status" value="2"/>
</dbReference>
<evidence type="ECO:0000313" key="2">
    <source>
        <dbReference type="EMBL" id="QEN73756.1"/>
    </source>
</evidence>
<geneLocation type="mitochondrion" evidence="2"/>
<reference evidence="2" key="1">
    <citation type="submission" date="2017-09" db="EMBL/GenBank/DDBJ databases">
        <title>Comparative analysis of mitochondrial genomes in Ceratocystis.</title>
        <authorList>
            <person name="Naidoo K."/>
            <person name="Steenkamp E.T."/>
            <person name="Coetzee M.P.A."/>
            <person name="Kleeper P."/>
            <person name="Wingfield M.J."/>
            <person name="Wingfield B.D."/>
        </authorList>
    </citation>
    <scope>NUCLEOTIDE SEQUENCE</scope>
    <source>
        <strain evidence="2">CMW15049</strain>
    </source>
</reference>
<dbReference type="Pfam" id="PF00961">
    <property type="entry name" value="LAGLIDADG_1"/>
    <property type="match status" value="2"/>
</dbReference>
<dbReference type="EMBL" id="MG010657">
    <property type="protein sequence ID" value="QEN73756.1"/>
    <property type="molecule type" value="Genomic_DNA"/>
</dbReference>
<protein>
    <submittedName>
        <fullName evidence="2">LAGLIDADG endonuclease</fullName>
    </submittedName>
</protein>
<gene>
    <name evidence="2" type="primary">oi1_1nad5</name>
</gene>
<organism evidence="2">
    <name type="scientific">Ceratocystis fimbriata</name>
    <dbReference type="NCBI Taxonomy" id="5158"/>
    <lineage>
        <taxon>Eukaryota</taxon>
        <taxon>Fungi</taxon>
        <taxon>Dikarya</taxon>
        <taxon>Ascomycota</taxon>
        <taxon>Pezizomycotina</taxon>
        <taxon>Sordariomycetes</taxon>
        <taxon>Hypocreomycetidae</taxon>
        <taxon>Microascales</taxon>
        <taxon>Ceratocystidaceae</taxon>
        <taxon>Ceratocystis</taxon>
    </lineage>
</organism>
<dbReference type="GeneID" id="41954358"/>
<keyword evidence="2" id="KW-0378">Hydrolase</keyword>
<dbReference type="Gene3D" id="3.10.28.10">
    <property type="entry name" value="Homing endonucleases"/>
    <property type="match status" value="2"/>
</dbReference>
<proteinExistence type="predicted"/>
<keyword evidence="2" id="KW-0496">Mitochondrion</keyword>
<dbReference type="PANTHER" id="PTHR36181">
    <property type="entry name" value="INTRON-ENCODED ENDONUCLEASE AI3-RELATED"/>
    <property type="match status" value="1"/>
</dbReference>
<dbReference type="RefSeq" id="YP_009704193.1">
    <property type="nucleotide sequence ID" value="NC_044963.1"/>
</dbReference>
<name>A0A5C1V9N6_9PEZI</name>